<reference evidence="2" key="1">
    <citation type="submission" date="2023-02" db="EMBL/GenBank/DDBJ databases">
        <title>Colletotrichum kahawae CIFC_Que2 genome sequencing and assembly.</title>
        <authorList>
            <person name="Baroncelli R."/>
        </authorList>
    </citation>
    <scope>NUCLEOTIDE SEQUENCE</scope>
    <source>
        <strain evidence="2">CIFC_Que2</strain>
    </source>
</reference>
<keyword evidence="3" id="KW-1185">Reference proteome</keyword>
<protein>
    <submittedName>
        <fullName evidence="2">Uncharacterized protein</fullName>
    </submittedName>
</protein>
<proteinExistence type="predicted"/>
<gene>
    <name evidence="2" type="ORF">CKAH01_09841</name>
</gene>
<evidence type="ECO:0000256" key="1">
    <source>
        <dbReference type="SAM" id="MobiDB-lite"/>
    </source>
</evidence>
<name>A0AAD9Y0R9_COLKA</name>
<feature type="region of interest" description="Disordered" evidence="1">
    <location>
        <begin position="45"/>
        <end position="86"/>
    </location>
</feature>
<organism evidence="2 3">
    <name type="scientific">Colletotrichum kahawae</name>
    <name type="common">Coffee berry disease fungus</name>
    <dbReference type="NCBI Taxonomy" id="34407"/>
    <lineage>
        <taxon>Eukaryota</taxon>
        <taxon>Fungi</taxon>
        <taxon>Dikarya</taxon>
        <taxon>Ascomycota</taxon>
        <taxon>Pezizomycotina</taxon>
        <taxon>Sordariomycetes</taxon>
        <taxon>Hypocreomycetidae</taxon>
        <taxon>Glomerellales</taxon>
        <taxon>Glomerellaceae</taxon>
        <taxon>Colletotrichum</taxon>
        <taxon>Colletotrichum gloeosporioides species complex</taxon>
    </lineage>
</organism>
<evidence type="ECO:0000313" key="3">
    <source>
        <dbReference type="Proteomes" id="UP001281614"/>
    </source>
</evidence>
<dbReference type="Proteomes" id="UP001281614">
    <property type="component" value="Unassembled WGS sequence"/>
</dbReference>
<accession>A0AAD9Y0R9</accession>
<comment type="caution">
    <text evidence="2">The sequence shown here is derived from an EMBL/GenBank/DDBJ whole genome shotgun (WGS) entry which is preliminary data.</text>
</comment>
<evidence type="ECO:0000313" key="2">
    <source>
        <dbReference type="EMBL" id="KAK2730063.1"/>
    </source>
</evidence>
<dbReference type="AlphaFoldDB" id="A0AAD9Y0R9"/>
<sequence length="125" mass="13931">MLRAAVDGGGGEWVVQGREIRHWLVRPQVGESSLDADWQRVAVPSVNHGHEASGGRLSKTRGRVHHDRGTAPNDKSLSPSQPPSTIYHLWGFQSRQPVRLGRLSYQFQAMPRRHEITSQPASPPK</sequence>
<dbReference type="EMBL" id="VYYT01000721">
    <property type="protein sequence ID" value="KAK2730063.1"/>
    <property type="molecule type" value="Genomic_DNA"/>
</dbReference>